<reference evidence="1" key="1">
    <citation type="submission" date="2019-10" db="EMBL/GenBank/DDBJ databases">
        <authorList>
            <consortium name="DOE Joint Genome Institute"/>
            <person name="Kuo A."/>
            <person name="Miyauchi S."/>
            <person name="Kiss E."/>
            <person name="Drula E."/>
            <person name="Kohler A."/>
            <person name="Sanchez-Garcia M."/>
            <person name="Andreopoulos B."/>
            <person name="Barry K.W."/>
            <person name="Bonito G."/>
            <person name="Buee M."/>
            <person name="Carver A."/>
            <person name="Chen C."/>
            <person name="Cichocki N."/>
            <person name="Clum A."/>
            <person name="Culley D."/>
            <person name="Crous P.W."/>
            <person name="Fauchery L."/>
            <person name="Girlanda M."/>
            <person name="Hayes R."/>
            <person name="Keri Z."/>
            <person name="LaButti K."/>
            <person name="Lipzen A."/>
            <person name="Lombard V."/>
            <person name="Magnuson J."/>
            <person name="Maillard F."/>
            <person name="Morin E."/>
            <person name="Murat C."/>
            <person name="Nolan M."/>
            <person name="Ohm R."/>
            <person name="Pangilinan J."/>
            <person name="Pereira M."/>
            <person name="Perotto S."/>
            <person name="Peter M."/>
            <person name="Riley R."/>
            <person name="Sitrit Y."/>
            <person name="Stielow B."/>
            <person name="Szollosi G."/>
            <person name="Zifcakova L."/>
            <person name="Stursova M."/>
            <person name="Spatafora J.W."/>
            <person name="Tedersoo L."/>
            <person name="Vaario L.-M."/>
            <person name="Yamada A."/>
            <person name="Yan M."/>
            <person name="Wang P."/>
            <person name="Xu J."/>
            <person name="Bruns T."/>
            <person name="Baldrian P."/>
            <person name="Vilgalys R."/>
            <person name="Henrissat B."/>
            <person name="Grigoriev I.V."/>
            <person name="Hibbett D."/>
            <person name="Nagy L.G."/>
            <person name="Martin F.M."/>
        </authorList>
    </citation>
    <scope>NUCLEOTIDE SEQUENCE</scope>
    <source>
        <strain evidence="1">BED1</strain>
    </source>
</reference>
<comment type="caution">
    <text evidence="1">The sequence shown here is derived from an EMBL/GenBank/DDBJ whole genome shotgun (WGS) entry which is preliminary data.</text>
</comment>
<dbReference type="AlphaFoldDB" id="A0AAD4GET3"/>
<name>A0AAD4GET3_BOLED</name>
<dbReference type="Proteomes" id="UP001194468">
    <property type="component" value="Unassembled WGS sequence"/>
</dbReference>
<dbReference type="EMBL" id="WHUW01000013">
    <property type="protein sequence ID" value="KAF8439836.1"/>
    <property type="molecule type" value="Genomic_DNA"/>
</dbReference>
<keyword evidence="2" id="KW-1185">Reference proteome</keyword>
<organism evidence="1 2">
    <name type="scientific">Boletus edulis BED1</name>
    <dbReference type="NCBI Taxonomy" id="1328754"/>
    <lineage>
        <taxon>Eukaryota</taxon>
        <taxon>Fungi</taxon>
        <taxon>Dikarya</taxon>
        <taxon>Basidiomycota</taxon>
        <taxon>Agaricomycotina</taxon>
        <taxon>Agaricomycetes</taxon>
        <taxon>Agaricomycetidae</taxon>
        <taxon>Boletales</taxon>
        <taxon>Boletineae</taxon>
        <taxon>Boletaceae</taxon>
        <taxon>Boletoideae</taxon>
        <taxon>Boletus</taxon>
    </lineage>
</organism>
<evidence type="ECO:0000313" key="2">
    <source>
        <dbReference type="Proteomes" id="UP001194468"/>
    </source>
</evidence>
<protein>
    <submittedName>
        <fullName evidence="1">Uncharacterized protein</fullName>
    </submittedName>
</protein>
<gene>
    <name evidence="1" type="ORF">L210DRAFT_3645818</name>
</gene>
<accession>A0AAD4GET3</accession>
<reference evidence="1" key="2">
    <citation type="journal article" date="2020" name="Nat. Commun.">
        <title>Large-scale genome sequencing of mycorrhizal fungi provides insights into the early evolution of symbiotic traits.</title>
        <authorList>
            <person name="Miyauchi S."/>
            <person name="Kiss E."/>
            <person name="Kuo A."/>
            <person name="Drula E."/>
            <person name="Kohler A."/>
            <person name="Sanchez-Garcia M."/>
            <person name="Morin E."/>
            <person name="Andreopoulos B."/>
            <person name="Barry K.W."/>
            <person name="Bonito G."/>
            <person name="Buee M."/>
            <person name="Carver A."/>
            <person name="Chen C."/>
            <person name="Cichocki N."/>
            <person name="Clum A."/>
            <person name="Culley D."/>
            <person name="Crous P.W."/>
            <person name="Fauchery L."/>
            <person name="Girlanda M."/>
            <person name="Hayes R.D."/>
            <person name="Keri Z."/>
            <person name="LaButti K."/>
            <person name="Lipzen A."/>
            <person name="Lombard V."/>
            <person name="Magnuson J."/>
            <person name="Maillard F."/>
            <person name="Murat C."/>
            <person name="Nolan M."/>
            <person name="Ohm R.A."/>
            <person name="Pangilinan J."/>
            <person name="Pereira M.F."/>
            <person name="Perotto S."/>
            <person name="Peter M."/>
            <person name="Pfister S."/>
            <person name="Riley R."/>
            <person name="Sitrit Y."/>
            <person name="Stielow J.B."/>
            <person name="Szollosi G."/>
            <person name="Zifcakova L."/>
            <person name="Stursova M."/>
            <person name="Spatafora J.W."/>
            <person name="Tedersoo L."/>
            <person name="Vaario L.M."/>
            <person name="Yamada A."/>
            <person name="Yan M."/>
            <person name="Wang P."/>
            <person name="Xu J."/>
            <person name="Bruns T."/>
            <person name="Baldrian P."/>
            <person name="Vilgalys R."/>
            <person name="Dunand C."/>
            <person name="Henrissat B."/>
            <person name="Grigoriev I.V."/>
            <person name="Hibbett D."/>
            <person name="Nagy L.G."/>
            <person name="Martin F.M."/>
        </authorList>
    </citation>
    <scope>NUCLEOTIDE SEQUENCE</scope>
    <source>
        <strain evidence="1">BED1</strain>
    </source>
</reference>
<sequence length="172" mass="19509">MNRGLILRKIMLFGNISASQAKKAEDEESNVFSWEDRIASPGEFASEWRNHLTKLGGAYREELYKRVVQACKKGPLQGSPRCSDDLRPTLDRLLAALNKFCDFRAVEDDVKVVLYFDEAHELYGGSQGPRLYDIMQSSLSWSSPGKSRVHHEDLCLDPIFSERKIPPSTHHG</sequence>
<evidence type="ECO:0000313" key="1">
    <source>
        <dbReference type="EMBL" id="KAF8439836.1"/>
    </source>
</evidence>
<proteinExistence type="predicted"/>